<dbReference type="Gene3D" id="3.40.50.300">
    <property type="entry name" value="P-loop containing nucleotide triphosphate hydrolases"/>
    <property type="match status" value="1"/>
</dbReference>
<dbReference type="SMART" id="SM00382">
    <property type="entry name" value="AAA"/>
    <property type="match status" value="1"/>
</dbReference>
<dbReference type="PANTHER" id="PTHR43335:SF4">
    <property type="entry name" value="ABC TRANSPORTER, ATP-BINDING PROTEIN"/>
    <property type="match status" value="1"/>
</dbReference>
<dbReference type="GO" id="GO:0005524">
    <property type="term" value="F:ATP binding"/>
    <property type="evidence" value="ECO:0007669"/>
    <property type="project" value="UniProtKB-KW"/>
</dbReference>
<evidence type="ECO:0000256" key="3">
    <source>
        <dbReference type="ARBA" id="ARBA00022741"/>
    </source>
</evidence>
<keyword evidence="7" id="KW-1185">Reference proteome</keyword>
<evidence type="ECO:0000259" key="5">
    <source>
        <dbReference type="PROSITE" id="PS50893"/>
    </source>
</evidence>
<name>A0ABT1JKN7_ACTCY</name>
<reference evidence="6 7" key="1">
    <citation type="submission" date="2022-06" db="EMBL/GenBank/DDBJ databases">
        <title>Genomic Encyclopedia of Type Strains, Phase I: the one thousand microbial genomes (KMG-I) project.</title>
        <authorList>
            <person name="Kyrpides N."/>
        </authorList>
    </citation>
    <scope>NUCLEOTIDE SEQUENCE [LARGE SCALE GENOMIC DNA]</scope>
    <source>
        <strain evidence="6 7">DSM 43889</strain>
    </source>
</reference>
<dbReference type="InterPro" id="IPR027417">
    <property type="entry name" value="P-loop_NTPase"/>
</dbReference>
<dbReference type="PANTHER" id="PTHR43335">
    <property type="entry name" value="ABC TRANSPORTER, ATP-BINDING PROTEIN"/>
    <property type="match status" value="1"/>
</dbReference>
<organism evidence="6 7">
    <name type="scientific">Actinoalloteichus caeruleus DSM 43889</name>
    <dbReference type="NCBI Taxonomy" id="1120930"/>
    <lineage>
        <taxon>Bacteria</taxon>
        <taxon>Bacillati</taxon>
        <taxon>Actinomycetota</taxon>
        <taxon>Actinomycetes</taxon>
        <taxon>Pseudonocardiales</taxon>
        <taxon>Pseudonocardiaceae</taxon>
        <taxon>Actinoalloteichus</taxon>
        <taxon>Actinoalloteichus cyanogriseus</taxon>
    </lineage>
</organism>
<comment type="similarity">
    <text evidence="1">Belongs to the ABC transporter superfamily.</text>
</comment>
<comment type="caution">
    <text evidence="6">The sequence shown here is derived from an EMBL/GenBank/DDBJ whole genome shotgun (WGS) entry which is preliminary data.</text>
</comment>
<keyword evidence="2" id="KW-0813">Transport</keyword>
<dbReference type="PROSITE" id="PS00211">
    <property type="entry name" value="ABC_TRANSPORTER_1"/>
    <property type="match status" value="1"/>
</dbReference>
<evidence type="ECO:0000256" key="4">
    <source>
        <dbReference type="ARBA" id="ARBA00022840"/>
    </source>
</evidence>
<keyword evidence="3" id="KW-0547">Nucleotide-binding</keyword>
<accession>A0ABT1JKN7</accession>
<dbReference type="CDD" id="cd03268">
    <property type="entry name" value="ABC_BcrA_bacitracin_resist"/>
    <property type="match status" value="1"/>
</dbReference>
<dbReference type="InterPro" id="IPR003593">
    <property type="entry name" value="AAA+_ATPase"/>
</dbReference>
<sequence length="313" mass="33779">MIEARGLTRRYGNKVAVDDLSFSVRPGRVTGFLGPNGAGKSTTMRMILGLDRPTSGTVRVNGQAYHELDQPLRRIGALLDAKWVHPNRSARAHLRWLARTNRLPDRRVDEVLEAVGLAAVANRPAGGFSLGMSQRLGIATALLGDPEILMFDEPVNGLDPEGIRWIRGFMRDLAAQGRTVFVSSHLLSEMAQTAEDLVVIGRGKLISQCTTAEFIDNASESLVRVRTPQAEELRAALARADAEVRVEVETGALLVSGVTTQLVGEVAAAGGVVLHELAVERASLEQAFMRLTDDAVEYQTTALPAPELVTAGR</sequence>
<evidence type="ECO:0000256" key="1">
    <source>
        <dbReference type="ARBA" id="ARBA00005417"/>
    </source>
</evidence>
<feature type="domain" description="ABC transporter" evidence="5">
    <location>
        <begin position="2"/>
        <end position="227"/>
    </location>
</feature>
<gene>
    <name evidence="6" type="ORF">G443_003330</name>
</gene>
<dbReference type="SUPFAM" id="SSF52540">
    <property type="entry name" value="P-loop containing nucleoside triphosphate hydrolases"/>
    <property type="match status" value="1"/>
</dbReference>
<evidence type="ECO:0000256" key="2">
    <source>
        <dbReference type="ARBA" id="ARBA00022448"/>
    </source>
</evidence>
<keyword evidence="4 6" id="KW-0067">ATP-binding</keyword>
<dbReference type="Proteomes" id="UP000791080">
    <property type="component" value="Unassembled WGS sequence"/>
</dbReference>
<dbReference type="InterPro" id="IPR017871">
    <property type="entry name" value="ABC_transporter-like_CS"/>
</dbReference>
<proteinExistence type="inferred from homology"/>
<evidence type="ECO:0000313" key="7">
    <source>
        <dbReference type="Proteomes" id="UP000791080"/>
    </source>
</evidence>
<dbReference type="InterPro" id="IPR003439">
    <property type="entry name" value="ABC_transporter-like_ATP-bd"/>
</dbReference>
<protein>
    <submittedName>
        <fullName evidence="6">ABC-2 type transport system ATP-binding protein</fullName>
    </submittedName>
</protein>
<dbReference type="EMBL" id="AUBJ02000001">
    <property type="protein sequence ID" value="MCP2333060.1"/>
    <property type="molecule type" value="Genomic_DNA"/>
</dbReference>
<dbReference type="PROSITE" id="PS50893">
    <property type="entry name" value="ABC_TRANSPORTER_2"/>
    <property type="match status" value="1"/>
</dbReference>
<evidence type="ECO:0000313" key="6">
    <source>
        <dbReference type="EMBL" id="MCP2333060.1"/>
    </source>
</evidence>
<dbReference type="Pfam" id="PF00005">
    <property type="entry name" value="ABC_tran"/>
    <property type="match status" value="1"/>
</dbReference>
<dbReference type="RefSeq" id="WP_026417914.1">
    <property type="nucleotide sequence ID" value="NZ_AUBJ02000001.1"/>
</dbReference>